<dbReference type="Proteomes" id="UP001164746">
    <property type="component" value="Chromosome 6"/>
</dbReference>
<keyword evidence="2" id="KW-1185">Reference proteome</keyword>
<gene>
    <name evidence="1" type="ORF">MAR_019393</name>
</gene>
<protein>
    <submittedName>
        <fullName evidence="1">Uncharacterized protein</fullName>
    </submittedName>
</protein>
<proteinExistence type="predicted"/>
<evidence type="ECO:0000313" key="1">
    <source>
        <dbReference type="EMBL" id="WAR09435.1"/>
    </source>
</evidence>
<evidence type="ECO:0000313" key="2">
    <source>
        <dbReference type="Proteomes" id="UP001164746"/>
    </source>
</evidence>
<organism evidence="1 2">
    <name type="scientific">Mya arenaria</name>
    <name type="common">Soft-shell clam</name>
    <dbReference type="NCBI Taxonomy" id="6604"/>
    <lineage>
        <taxon>Eukaryota</taxon>
        <taxon>Metazoa</taxon>
        <taxon>Spiralia</taxon>
        <taxon>Lophotrochozoa</taxon>
        <taxon>Mollusca</taxon>
        <taxon>Bivalvia</taxon>
        <taxon>Autobranchia</taxon>
        <taxon>Heteroconchia</taxon>
        <taxon>Euheterodonta</taxon>
        <taxon>Imparidentia</taxon>
        <taxon>Neoheterodontei</taxon>
        <taxon>Myida</taxon>
        <taxon>Myoidea</taxon>
        <taxon>Myidae</taxon>
        <taxon>Mya</taxon>
    </lineage>
</organism>
<dbReference type="EMBL" id="CP111017">
    <property type="protein sequence ID" value="WAR09435.1"/>
    <property type="molecule type" value="Genomic_DNA"/>
</dbReference>
<sequence>MPYIVKTDLTAIEEANCLHCNCLFQIHEMTIWISGYLYLHDIDYITNSISCDQYRKTINEQYLLIEPEFGLPQVVPGKPPLMCSLQTAHNS</sequence>
<reference evidence="1" key="1">
    <citation type="submission" date="2022-11" db="EMBL/GenBank/DDBJ databases">
        <title>Centuries of genome instability and evolution in soft-shell clam transmissible cancer (bioRxiv).</title>
        <authorList>
            <person name="Hart S.F.M."/>
            <person name="Yonemitsu M.A."/>
            <person name="Giersch R.M."/>
            <person name="Beal B.F."/>
            <person name="Arriagada G."/>
            <person name="Davis B.W."/>
            <person name="Ostrander E.A."/>
            <person name="Goff S.P."/>
            <person name="Metzger M.J."/>
        </authorList>
    </citation>
    <scope>NUCLEOTIDE SEQUENCE</scope>
    <source>
        <strain evidence="1">MELC-2E11</strain>
        <tissue evidence="1">Siphon/mantle</tissue>
    </source>
</reference>
<name>A0ABY7EHS6_MYAAR</name>
<accession>A0ABY7EHS6</accession>